<name>A0A7W1XSQ9_9BACL</name>
<dbReference type="Proteomes" id="UP000538292">
    <property type="component" value="Unassembled WGS sequence"/>
</dbReference>
<sequence>MMQQLMIRLWNGWDMIYYKCTRLTYVDKGKNIFRVAVKPYRGEPLKTTDGYQLQPGDLYAQLHLHNVLLAKQLHRTARQEFAWAVTLKKCIRSSLPQLAQFIEQHPHSKQIKVILGTTFLHRGATRLGFEVTDIPYTRYKLWKSFGIRIIFLLCHPRGWKEILKRKQDFIPKRVFISKEKLKHYLGSEN</sequence>
<dbReference type="Pfam" id="PF22790">
    <property type="entry name" value="YkoP"/>
    <property type="match status" value="1"/>
</dbReference>
<reference evidence="2 3" key="1">
    <citation type="submission" date="2020-07" db="EMBL/GenBank/DDBJ databases">
        <title>Thermoactinomyces phylogeny.</title>
        <authorList>
            <person name="Dunlap C."/>
        </authorList>
    </citation>
    <scope>NUCLEOTIDE SEQUENCE [LARGE SCALE GENOMIC DNA]</scope>
    <source>
        <strain evidence="2 3">AMNI-1</strain>
    </source>
</reference>
<dbReference type="AlphaFoldDB" id="A0A7W1XSQ9"/>
<dbReference type="RefSeq" id="WP_181740087.1">
    <property type="nucleotide sequence ID" value="NZ_JACEOL010000030.1"/>
</dbReference>
<keyword evidence="3" id="KW-1185">Reference proteome</keyword>
<evidence type="ECO:0000313" key="3">
    <source>
        <dbReference type="Proteomes" id="UP000538292"/>
    </source>
</evidence>
<feature type="domain" description="YkoP-like" evidence="1">
    <location>
        <begin position="4"/>
        <end position="183"/>
    </location>
</feature>
<gene>
    <name evidence="2" type="ORF">H2C83_09300</name>
</gene>
<evidence type="ECO:0000259" key="1">
    <source>
        <dbReference type="Pfam" id="PF22790"/>
    </source>
</evidence>
<proteinExistence type="predicted"/>
<dbReference type="InterPro" id="IPR054467">
    <property type="entry name" value="YkoP-like_dom"/>
</dbReference>
<evidence type="ECO:0000313" key="2">
    <source>
        <dbReference type="EMBL" id="MBA4602505.1"/>
    </source>
</evidence>
<organism evidence="2 3">
    <name type="scientific">Thermoactinomyces mirandus</name>
    <dbReference type="NCBI Taxonomy" id="2756294"/>
    <lineage>
        <taxon>Bacteria</taxon>
        <taxon>Bacillati</taxon>
        <taxon>Bacillota</taxon>
        <taxon>Bacilli</taxon>
        <taxon>Bacillales</taxon>
        <taxon>Thermoactinomycetaceae</taxon>
        <taxon>Thermoactinomyces</taxon>
    </lineage>
</organism>
<protein>
    <recommendedName>
        <fullName evidence="1">YkoP-like domain-containing protein</fullName>
    </recommendedName>
</protein>
<dbReference type="EMBL" id="JACEOL010000030">
    <property type="protein sequence ID" value="MBA4602505.1"/>
    <property type="molecule type" value="Genomic_DNA"/>
</dbReference>
<accession>A0A7W1XSQ9</accession>
<comment type="caution">
    <text evidence="2">The sequence shown here is derived from an EMBL/GenBank/DDBJ whole genome shotgun (WGS) entry which is preliminary data.</text>
</comment>